<evidence type="ECO:0000313" key="6">
    <source>
        <dbReference type="Proteomes" id="UP001501690"/>
    </source>
</evidence>
<dbReference type="Proteomes" id="UP001501690">
    <property type="component" value="Unassembled WGS sequence"/>
</dbReference>
<dbReference type="Pfam" id="PF12802">
    <property type="entry name" value="MarR_2"/>
    <property type="match status" value="1"/>
</dbReference>
<dbReference type="SMART" id="SM00347">
    <property type="entry name" value="HTH_MARR"/>
    <property type="match status" value="1"/>
</dbReference>
<proteinExistence type="predicted"/>
<keyword evidence="3" id="KW-0804">Transcription</keyword>
<evidence type="ECO:0000313" key="5">
    <source>
        <dbReference type="EMBL" id="GAA1700738.1"/>
    </source>
</evidence>
<keyword evidence="1" id="KW-0805">Transcription regulation</keyword>
<dbReference type="Gene3D" id="1.10.10.10">
    <property type="entry name" value="Winged helix-like DNA-binding domain superfamily/Winged helix DNA-binding domain"/>
    <property type="match status" value="1"/>
</dbReference>
<dbReference type="InterPro" id="IPR036390">
    <property type="entry name" value="WH_DNA-bd_sf"/>
</dbReference>
<feature type="domain" description="HTH marR-type" evidence="4">
    <location>
        <begin position="11"/>
        <end position="143"/>
    </location>
</feature>
<dbReference type="InterPro" id="IPR011991">
    <property type="entry name" value="ArsR-like_HTH"/>
</dbReference>
<evidence type="ECO:0000256" key="1">
    <source>
        <dbReference type="ARBA" id="ARBA00023015"/>
    </source>
</evidence>
<reference evidence="5 6" key="1">
    <citation type="journal article" date="2019" name="Int. J. Syst. Evol. Microbiol.">
        <title>The Global Catalogue of Microorganisms (GCM) 10K type strain sequencing project: providing services to taxonomists for standard genome sequencing and annotation.</title>
        <authorList>
            <consortium name="The Broad Institute Genomics Platform"/>
            <consortium name="The Broad Institute Genome Sequencing Center for Infectious Disease"/>
            <person name="Wu L."/>
            <person name="Ma J."/>
        </authorList>
    </citation>
    <scope>NUCLEOTIDE SEQUENCE [LARGE SCALE GENOMIC DNA]</scope>
    <source>
        <strain evidence="5 6">JCM 15577</strain>
    </source>
</reference>
<dbReference type="InterPro" id="IPR036388">
    <property type="entry name" value="WH-like_DNA-bd_sf"/>
</dbReference>
<gene>
    <name evidence="5" type="ORF">GCM10009808_18040</name>
</gene>
<organism evidence="5 6">
    <name type="scientific">Microbacterium sediminicola</name>
    <dbReference type="NCBI Taxonomy" id="415210"/>
    <lineage>
        <taxon>Bacteria</taxon>
        <taxon>Bacillati</taxon>
        <taxon>Actinomycetota</taxon>
        <taxon>Actinomycetes</taxon>
        <taxon>Micrococcales</taxon>
        <taxon>Microbacteriaceae</taxon>
        <taxon>Microbacterium</taxon>
    </lineage>
</organism>
<evidence type="ECO:0000256" key="3">
    <source>
        <dbReference type="ARBA" id="ARBA00023163"/>
    </source>
</evidence>
<evidence type="ECO:0000259" key="4">
    <source>
        <dbReference type="PROSITE" id="PS50995"/>
    </source>
</evidence>
<accession>A0ABN2I9T5</accession>
<comment type="caution">
    <text evidence="5">The sequence shown here is derived from an EMBL/GenBank/DDBJ whole genome shotgun (WGS) entry which is preliminary data.</text>
</comment>
<dbReference type="PROSITE" id="PS50995">
    <property type="entry name" value="HTH_MARR_2"/>
    <property type="match status" value="1"/>
</dbReference>
<dbReference type="SUPFAM" id="SSF46785">
    <property type="entry name" value="Winged helix' DNA-binding domain"/>
    <property type="match status" value="1"/>
</dbReference>
<dbReference type="PANTHER" id="PTHR33164:SF89">
    <property type="entry name" value="MARR FAMILY REGULATORY PROTEIN"/>
    <property type="match status" value="1"/>
</dbReference>
<name>A0ABN2I9T5_9MICO</name>
<dbReference type="InterPro" id="IPR023187">
    <property type="entry name" value="Tscrpt_reg_MarR-type_CS"/>
</dbReference>
<sequence length="160" mass="17379">MTRMPHAERPPAELAAVLRSLAWTVHNGIPDRAGIEPVPRTELSVLKEVLEHPGATVGELSRIVGMHQPNVSAAIRRLEARDLVRSGRSDTDRRVNRISPTERAFAEQTSIIETWMGSLGEAFATLPDAQRAALTDALGGLQALDDALRDRSGPSACRDD</sequence>
<dbReference type="InterPro" id="IPR000835">
    <property type="entry name" value="HTH_MarR-typ"/>
</dbReference>
<dbReference type="InterPro" id="IPR039422">
    <property type="entry name" value="MarR/SlyA-like"/>
</dbReference>
<dbReference type="EMBL" id="BAAAPL010000002">
    <property type="protein sequence ID" value="GAA1700738.1"/>
    <property type="molecule type" value="Genomic_DNA"/>
</dbReference>
<dbReference type="PROSITE" id="PS01117">
    <property type="entry name" value="HTH_MARR_1"/>
    <property type="match status" value="1"/>
</dbReference>
<protein>
    <recommendedName>
        <fullName evidence="4">HTH marR-type domain-containing protein</fullName>
    </recommendedName>
</protein>
<evidence type="ECO:0000256" key="2">
    <source>
        <dbReference type="ARBA" id="ARBA00023125"/>
    </source>
</evidence>
<keyword evidence="2" id="KW-0238">DNA-binding</keyword>
<keyword evidence="6" id="KW-1185">Reference proteome</keyword>
<dbReference type="PANTHER" id="PTHR33164">
    <property type="entry name" value="TRANSCRIPTIONAL REGULATOR, MARR FAMILY"/>
    <property type="match status" value="1"/>
</dbReference>
<dbReference type="CDD" id="cd00090">
    <property type="entry name" value="HTH_ARSR"/>
    <property type="match status" value="1"/>
</dbReference>